<dbReference type="EMBL" id="JACDUT010000008">
    <property type="protein sequence ID" value="MBA2875932.1"/>
    <property type="molecule type" value="Genomic_DNA"/>
</dbReference>
<accession>A0A7V9Z8D4</accession>
<gene>
    <name evidence="1" type="ORF">HNR31_002726</name>
</gene>
<name>A0A7V9Z8D4_9BACL</name>
<evidence type="ECO:0000313" key="1">
    <source>
        <dbReference type="EMBL" id="MBA2875932.1"/>
    </source>
</evidence>
<sequence length="130" mass="15214">METPVDILTYLPLVSALFVAMKCYITQHRQTKAFLYDVALGYFEQEVDSGYRFCLFFPARRFFTSRQRKIPARERSHVSDEEGSRLLVCSFINETNKEAVDAYEEKMDFLFARDRGIVEWLQPQCADYGA</sequence>
<proteinExistence type="predicted"/>
<evidence type="ECO:0000313" key="2">
    <source>
        <dbReference type="Proteomes" id="UP000523087"/>
    </source>
</evidence>
<reference evidence="1 2" key="1">
    <citation type="submission" date="2020-07" db="EMBL/GenBank/DDBJ databases">
        <title>Genomic Encyclopedia of Type Strains, Phase IV (KMG-IV): sequencing the most valuable type-strain genomes for metagenomic binning, comparative biology and taxonomic classification.</title>
        <authorList>
            <person name="Goeker M."/>
        </authorList>
    </citation>
    <scope>NUCLEOTIDE SEQUENCE [LARGE SCALE GENOMIC DNA]</scope>
    <source>
        <strain evidence="1 2">DSM 15730</strain>
    </source>
</reference>
<dbReference type="Proteomes" id="UP000523087">
    <property type="component" value="Unassembled WGS sequence"/>
</dbReference>
<organism evidence="1 2">
    <name type="scientific">Thermaerobacillus caldiproteolyticus</name>
    <dbReference type="NCBI Taxonomy" id="247480"/>
    <lineage>
        <taxon>Bacteria</taxon>
        <taxon>Bacillati</taxon>
        <taxon>Bacillota</taxon>
        <taxon>Bacilli</taxon>
        <taxon>Bacillales</taxon>
        <taxon>Anoxybacillaceae</taxon>
        <taxon>Thermaerobacillus</taxon>
    </lineage>
</organism>
<dbReference type="RefSeq" id="WP_181556694.1">
    <property type="nucleotide sequence ID" value="NZ_CP064060.1"/>
</dbReference>
<comment type="caution">
    <text evidence="1">The sequence shown here is derived from an EMBL/GenBank/DDBJ whole genome shotgun (WGS) entry which is preliminary data.</text>
</comment>
<keyword evidence="2" id="KW-1185">Reference proteome</keyword>
<protein>
    <submittedName>
        <fullName evidence="1">Uncharacterized protein</fullName>
    </submittedName>
</protein>
<dbReference type="AlphaFoldDB" id="A0A7V9Z8D4"/>